<sequence>DQFTSPRLTNVKITIAQTEDNFAFPFLLQISSSQTMKPDYLYIGIVL</sequence>
<evidence type="ECO:0000313" key="1">
    <source>
        <dbReference type="EMBL" id="GAJ19500.1"/>
    </source>
</evidence>
<reference evidence="1" key="1">
    <citation type="journal article" date="2014" name="Front. Microbiol.">
        <title>High frequency of phylogenetically diverse reductive dehalogenase-homologous genes in deep subseafloor sedimentary metagenomes.</title>
        <authorList>
            <person name="Kawai M."/>
            <person name="Futagami T."/>
            <person name="Toyoda A."/>
            <person name="Takaki Y."/>
            <person name="Nishi S."/>
            <person name="Hori S."/>
            <person name="Arai W."/>
            <person name="Tsubouchi T."/>
            <person name="Morono Y."/>
            <person name="Uchiyama I."/>
            <person name="Ito T."/>
            <person name="Fujiyama A."/>
            <person name="Inagaki F."/>
            <person name="Takami H."/>
        </authorList>
    </citation>
    <scope>NUCLEOTIDE SEQUENCE</scope>
    <source>
        <strain evidence="1">Expedition CK06-06</strain>
    </source>
</reference>
<protein>
    <submittedName>
        <fullName evidence="1">Uncharacterized protein</fullName>
    </submittedName>
</protein>
<dbReference type="EMBL" id="BARW01036649">
    <property type="protein sequence ID" value="GAJ19500.1"/>
    <property type="molecule type" value="Genomic_DNA"/>
</dbReference>
<comment type="caution">
    <text evidence="1">The sequence shown here is derived from an EMBL/GenBank/DDBJ whole genome shotgun (WGS) entry which is preliminary data.</text>
</comment>
<accession>X1W032</accession>
<name>X1W032_9ZZZZ</name>
<gene>
    <name evidence="1" type="ORF">S12H4_56825</name>
</gene>
<dbReference type="AlphaFoldDB" id="X1W032"/>
<proteinExistence type="predicted"/>
<organism evidence="1">
    <name type="scientific">marine sediment metagenome</name>
    <dbReference type="NCBI Taxonomy" id="412755"/>
    <lineage>
        <taxon>unclassified sequences</taxon>
        <taxon>metagenomes</taxon>
        <taxon>ecological metagenomes</taxon>
    </lineage>
</organism>
<feature type="non-terminal residue" evidence="1">
    <location>
        <position position="1"/>
    </location>
</feature>